<evidence type="ECO:0000313" key="4">
    <source>
        <dbReference type="EMBL" id="KAK7317686.1"/>
    </source>
</evidence>
<reference evidence="4 5" key="1">
    <citation type="submission" date="2024-01" db="EMBL/GenBank/DDBJ databases">
        <title>The genomes of 5 underutilized Papilionoideae crops provide insights into root nodulation and disease resistance.</title>
        <authorList>
            <person name="Yuan L."/>
        </authorList>
    </citation>
    <scope>NUCLEOTIDE SEQUENCE [LARGE SCALE GENOMIC DNA]</scope>
    <source>
        <strain evidence="4">LY-2023</strain>
        <tissue evidence="4">Leaf</tissue>
    </source>
</reference>
<feature type="region of interest" description="Disordered" evidence="3">
    <location>
        <begin position="82"/>
        <end position="103"/>
    </location>
</feature>
<dbReference type="SUPFAM" id="SSF103657">
    <property type="entry name" value="BAR/IMD domain-like"/>
    <property type="match status" value="1"/>
</dbReference>
<keyword evidence="2" id="KW-0862">Zinc</keyword>
<accession>A0AAN9KIR9</accession>
<evidence type="ECO:0000313" key="5">
    <source>
        <dbReference type="Proteomes" id="UP001359559"/>
    </source>
</evidence>
<dbReference type="InterPro" id="IPR027267">
    <property type="entry name" value="AH/BAR_dom_sf"/>
</dbReference>
<dbReference type="EMBL" id="JAYKXN010000001">
    <property type="protein sequence ID" value="KAK7317686.1"/>
    <property type="molecule type" value="Genomic_DNA"/>
</dbReference>
<comment type="caution">
    <text evidence="4">The sequence shown here is derived from an EMBL/GenBank/DDBJ whole genome shotgun (WGS) entry which is preliminary data.</text>
</comment>
<protein>
    <submittedName>
        <fullName evidence="4">Uncharacterized protein</fullName>
    </submittedName>
</protein>
<evidence type="ECO:0000256" key="2">
    <source>
        <dbReference type="ARBA" id="ARBA00022833"/>
    </source>
</evidence>
<gene>
    <name evidence="4" type="ORF">RJT34_02120</name>
</gene>
<dbReference type="Gene3D" id="1.20.1270.60">
    <property type="entry name" value="Arfaptin homology (AH) domain/BAR domain"/>
    <property type="match status" value="1"/>
</dbReference>
<dbReference type="GO" id="GO:0005096">
    <property type="term" value="F:GTPase activator activity"/>
    <property type="evidence" value="ECO:0007669"/>
    <property type="project" value="InterPro"/>
</dbReference>
<evidence type="ECO:0000256" key="1">
    <source>
        <dbReference type="ARBA" id="ARBA00022723"/>
    </source>
</evidence>
<dbReference type="AlphaFoldDB" id="A0AAN9KIR9"/>
<sequence>MISQTCERFLSLRKGNKTDVATALEEELHSARSTFEQARFNLVTALSTVEAKKRFEFLEAVDGTMDAHLRYLKQIDRDSRWALSGSNGSPNGDGIQAIARSSH</sequence>
<keyword evidence="1" id="KW-0479">Metal-binding</keyword>
<evidence type="ECO:0000256" key="3">
    <source>
        <dbReference type="SAM" id="MobiDB-lite"/>
    </source>
</evidence>
<proteinExistence type="predicted"/>
<dbReference type="GO" id="GO:0046872">
    <property type="term" value="F:metal ion binding"/>
    <property type="evidence" value="ECO:0007669"/>
    <property type="project" value="UniProtKB-KW"/>
</dbReference>
<dbReference type="PANTHER" id="PTHR23180:SF160">
    <property type="entry name" value="ADP-RIBOSYLATION FACTOR GTPASE-ACTIVATING PROTEIN EFFECTOR PROTEIN 1"/>
    <property type="match status" value="1"/>
</dbReference>
<keyword evidence="5" id="KW-1185">Reference proteome</keyword>
<dbReference type="InterPro" id="IPR045258">
    <property type="entry name" value="ACAP1/2/3-like"/>
</dbReference>
<organism evidence="4 5">
    <name type="scientific">Clitoria ternatea</name>
    <name type="common">Butterfly pea</name>
    <dbReference type="NCBI Taxonomy" id="43366"/>
    <lineage>
        <taxon>Eukaryota</taxon>
        <taxon>Viridiplantae</taxon>
        <taxon>Streptophyta</taxon>
        <taxon>Embryophyta</taxon>
        <taxon>Tracheophyta</taxon>
        <taxon>Spermatophyta</taxon>
        <taxon>Magnoliopsida</taxon>
        <taxon>eudicotyledons</taxon>
        <taxon>Gunneridae</taxon>
        <taxon>Pentapetalae</taxon>
        <taxon>rosids</taxon>
        <taxon>fabids</taxon>
        <taxon>Fabales</taxon>
        <taxon>Fabaceae</taxon>
        <taxon>Papilionoideae</taxon>
        <taxon>50 kb inversion clade</taxon>
        <taxon>NPAAA clade</taxon>
        <taxon>indigoferoid/millettioid clade</taxon>
        <taxon>Phaseoleae</taxon>
        <taxon>Clitoria</taxon>
    </lineage>
</organism>
<dbReference type="PANTHER" id="PTHR23180">
    <property type="entry name" value="CENTAURIN/ARF"/>
    <property type="match status" value="1"/>
</dbReference>
<dbReference type="Proteomes" id="UP001359559">
    <property type="component" value="Unassembled WGS sequence"/>
</dbReference>
<name>A0AAN9KIR9_CLITE</name>